<evidence type="ECO:0000313" key="6">
    <source>
        <dbReference type="EMBL" id="WEY82978.1"/>
    </source>
</evidence>
<evidence type="ECO:0000313" key="7">
    <source>
        <dbReference type="Proteomes" id="UP001214898"/>
    </source>
</evidence>
<name>A0AAX3REP8_BACIU</name>
<dbReference type="PANTHER" id="PTHR11527">
    <property type="entry name" value="HEAT-SHOCK PROTEIN 20 FAMILY MEMBER"/>
    <property type="match status" value="1"/>
</dbReference>
<dbReference type="InterPro" id="IPR008978">
    <property type="entry name" value="HSP20-like_chaperone"/>
</dbReference>
<organism evidence="6 7">
    <name type="scientific">Bacillus subtilis</name>
    <dbReference type="NCBI Taxonomy" id="1423"/>
    <lineage>
        <taxon>Bacteria</taxon>
        <taxon>Bacillati</taxon>
        <taxon>Bacillota</taxon>
        <taxon>Bacilli</taxon>
        <taxon>Bacillales</taxon>
        <taxon>Bacillaceae</taxon>
        <taxon>Bacillus</taxon>
    </lineage>
</organism>
<dbReference type="InterPro" id="IPR031107">
    <property type="entry name" value="Small_HSP"/>
</dbReference>
<dbReference type="PROSITE" id="PS51203">
    <property type="entry name" value="CS"/>
    <property type="match status" value="1"/>
</dbReference>
<dbReference type="Gene3D" id="2.60.40.790">
    <property type="match status" value="1"/>
</dbReference>
<dbReference type="AlphaFoldDB" id="A0AAX3REP8"/>
<dbReference type="InterPro" id="IPR002068">
    <property type="entry name" value="A-crystallin/Hsp20_dom"/>
</dbReference>
<comment type="similarity">
    <text evidence="1 2">Belongs to the small heat shock protein (HSP20) family.</text>
</comment>
<feature type="domain" description="CS" evidence="4">
    <location>
        <begin position="36"/>
        <end position="145"/>
    </location>
</feature>
<proteinExistence type="inferred from homology"/>
<dbReference type="Pfam" id="PF00011">
    <property type="entry name" value="HSP20"/>
    <property type="match status" value="1"/>
</dbReference>
<dbReference type="CDD" id="cd06464">
    <property type="entry name" value="ACD_sHsps-like"/>
    <property type="match status" value="1"/>
</dbReference>
<feature type="domain" description="SHSP" evidence="3">
    <location>
        <begin position="32"/>
        <end position="145"/>
    </location>
</feature>
<protein>
    <submittedName>
        <fullName evidence="6">Hsp20/alpha crystallin family protein</fullName>
    </submittedName>
</protein>
<evidence type="ECO:0000313" key="5">
    <source>
        <dbReference type="EMBL" id="WEY82968.1"/>
    </source>
</evidence>
<evidence type="ECO:0000259" key="4">
    <source>
        <dbReference type="PROSITE" id="PS51203"/>
    </source>
</evidence>
<dbReference type="EMBL" id="CP120575">
    <property type="protein sequence ID" value="WEY82968.1"/>
    <property type="molecule type" value="Genomic_DNA"/>
</dbReference>
<dbReference type="InterPro" id="IPR007052">
    <property type="entry name" value="CS_dom"/>
</dbReference>
<evidence type="ECO:0000256" key="1">
    <source>
        <dbReference type="PROSITE-ProRule" id="PRU00285"/>
    </source>
</evidence>
<geneLocation type="plasmid" evidence="6 7">
    <name>unnamed2</name>
</geneLocation>
<keyword evidence="6" id="KW-0614">Plasmid</keyword>
<evidence type="ECO:0000259" key="3">
    <source>
        <dbReference type="PROSITE" id="PS01031"/>
    </source>
</evidence>
<dbReference type="SUPFAM" id="SSF49764">
    <property type="entry name" value="HSP20-like chaperones"/>
    <property type="match status" value="1"/>
</dbReference>
<dbReference type="Proteomes" id="UP001214898">
    <property type="component" value="Plasmid unnamed2"/>
</dbReference>
<accession>A0AAX3REP8</accession>
<gene>
    <name evidence="6" type="ORF">P5633_00315</name>
    <name evidence="5" type="ORF">P5633_00370</name>
</gene>
<sequence>MSLVPYDLFRQLSNMRREFDRFFSELPISFDNEHGIGGIRVDVHETENEVVATCDLPGLEKKEDVDIDIQNNRLSISGSIKRTNEIKEENMLKKERYTGRFQRMITLPSPVSHDGVKATYKNGILEITMPKVAKDVKKKIDVSFQ</sequence>
<evidence type="ECO:0000256" key="2">
    <source>
        <dbReference type="RuleBase" id="RU003616"/>
    </source>
</evidence>
<reference evidence="6" key="1">
    <citation type="submission" date="2023-03" db="EMBL/GenBank/DDBJ databases">
        <title>Complete genome sequences of 52 Bacillus and Priestia strains isolated from West-African fermentations and 26 reference strains from the DSMZ collection.</title>
        <authorList>
            <person name="Wiedenbein E.S."/>
            <person name="Canoy T.S."/>
            <person name="Hui Y."/>
            <person name="Parkouda C."/>
            <person name="Dawende C."/>
            <person name="Ametefe E."/>
            <person name="Jespersen L."/>
            <person name="Nielsen D.S."/>
        </authorList>
    </citation>
    <scope>NUCLEOTIDE SEQUENCE</scope>
    <source>
        <strain evidence="6">PRO56</strain>
        <plasmid evidence="6">unnamed2</plasmid>
    </source>
</reference>
<dbReference type="EMBL" id="CP120575">
    <property type="protein sequence ID" value="WEY82978.1"/>
    <property type="molecule type" value="Genomic_DNA"/>
</dbReference>
<dbReference type="PROSITE" id="PS01031">
    <property type="entry name" value="SHSP"/>
    <property type="match status" value="1"/>
</dbReference>